<evidence type="ECO:0000313" key="1">
    <source>
        <dbReference type="Ensembl" id="ENSSRHP00000023654.1"/>
    </source>
</evidence>
<protein>
    <submittedName>
        <fullName evidence="1">Uncharacterized protein</fullName>
    </submittedName>
</protein>
<dbReference type="InterPro" id="IPR012337">
    <property type="entry name" value="RNaseH-like_sf"/>
</dbReference>
<accession>A0A673HBZ0</accession>
<proteinExistence type="predicted"/>
<reference evidence="1" key="1">
    <citation type="submission" date="2025-08" db="UniProtKB">
        <authorList>
            <consortium name="Ensembl"/>
        </authorList>
    </citation>
    <scope>IDENTIFICATION</scope>
</reference>
<keyword evidence="2" id="KW-1185">Reference proteome</keyword>
<sequence length="533" mass="61176">VRCFYTLVIHLSFPSDFRNKSWVGLEEYIKQKVRLTNITTIPEKAQQASYLAALRIAKCKKPHTIGEELILPAAVDMCRVMVGEEAANKIKSIPLSNDTVSRRIKDISFDVKSQLTERLRLCEQFALQLDECTDVSSAAQLLVYVRYLWDSKIMEDFLFSKELEGRATGEEIFKMLDTFMVEEHLSWEKCVSVCTDGAAAMTGHRSGFVMRIQAINPKIAATHCMLHRQALASKSMAPDLHDVLEVVVAAVNFVKSRPLKSRLFAKLCTEMGAAHDRLLFHSEVRWLSRGKVLERVFELRRELHEFLKEHKLDLEQFFSDQQRMAKLAYLADIFSSLNGLNLSIQGCYSTILEASDKINAFRRKMDLWVHKLQRGITDMFPNLSEFLDTNCMGVDFMLNTITSHLTSLNEHFSHYFTDIDMEKYDWVRDPFSCQVMASGLSGKAEDELLELSSDHTLRMRFNPQGPAEFWPMVENECKEVSLHLCETSFLATMAIKTKYRAQLNVEDDLRVCLSPITPRIDKLCKERQSLPSH</sequence>
<name>A0A673HBZ0_9TELE</name>
<organism evidence="1 2">
    <name type="scientific">Sinocyclocheilus rhinocerous</name>
    <dbReference type="NCBI Taxonomy" id="307959"/>
    <lineage>
        <taxon>Eukaryota</taxon>
        <taxon>Metazoa</taxon>
        <taxon>Chordata</taxon>
        <taxon>Craniata</taxon>
        <taxon>Vertebrata</taxon>
        <taxon>Euteleostomi</taxon>
        <taxon>Actinopterygii</taxon>
        <taxon>Neopterygii</taxon>
        <taxon>Teleostei</taxon>
        <taxon>Ostariophysi</taxon>
        <taxon>Cypriniformes</taxon>
        <taxon>Cyprinidae</taxon>
        <taxon>Cyprininae</taxon>
        <taxon>Sinocyclocheilus</taxon>
    </lineage>
</organism>
<dbReference type="PANTHER" id="PTHR45913:SF19">
    <property type="entry name" value="LOW QUALITY PROTEIN: ZINC FINGER BED DOMAIN-CONTAINING PROTEIN 5-LIKE"/>
    <property type="match status" value="1"/>
</dbReference>
<dbReference type="Ensembl" id="ENSSRHT00000024370.1">
    <property type="protein sequence ID" value="ENSSRHP00000023654.1"/>
    <property type="gene ID" value="ENSSRHG00000012458.1"/>
</dbReference>
<evidence type="ECO:0000313" key="2">
    <source>
        <dbReference type="Proteomes" id="UP000472270"/>
    </source>
</evidence>
<reference evidence="1" key="2">
    <citation type="submission" date="2025-09" db="UniProtKB">
        <authorList>
            <consortium name="Ensembl"/>
        </authorList>
    </citation>
    <scope>IDENTIFICATION</scope>
</reference>
<dbReference type="SUPFAM" id="SSF53098">
    <property type="entry name" value="Ribonuclease H-like"/>
    <property type="match status" value="1"/>
</dbReference>
<dbReference type="AlphaFoldDB" id="A0A673HBZ0"/>
<dbReference type="Proteomes" id="UP000472270">
    <property type="component" value="Unassembled WGS sequence"/>
</dbReference>
<dbReference type="PANTHER" id="PTHR45913">
    <property type="entry name" value="EPM2A-INTERACTING PROTEIN 1"/>
    <property type="match status" value="1"/>
</dbReference>